<dbReference type="RefSeq" id="WP_057800045.1">
    <property type="nucleotide sequence ID" value="NZ_BJZZ01000026.1"/>
</dbReference>
<dbReference type="InterPro" id="IPR050491">
    <property type="entry name" value="AmpC-like"/>
</dbReference>
<name>A0A0R2NCZ2_9LACO</name>
<dbReference type="PANTHER" id="PTHR46825:SF11">
    <property type="entry name" value="PENICILLIN-BINDING PROTEIN 4"/>
    <property type="match status" value="1"/>
</dbReference>
<sequence>MKKGYKGLIAVLGIIFIFCVGTVGIMVFKPLSIGDTNHISDSKSGKIKPKKVSKTVELTDRQPLKYDLKQKPLTKKEKVIEKKISLELKQNHFIGTVLIASNNNIIYQHGYGYANYKLKAVNTSKSQYQILSIQKMVTAQMVMKLVQDHKIKLSDSLSKYYPQISNSKNIKISNLLNMTSGLKLANQIPRPMSPQDIVDWKIQHLVNDGELGRWSYQEVNYNILAGILMKVTNRTYYQLYNTYIQNLFKFKGSGFVFAPDAIPYFSTNYTQGESKKVFPDYSMPINEKSANQFGELGTGNLVMSAGDLYKLTSGVLQNRVVSAKTNHELADLATGSQYAGGMYHRGDYITGHGRGYGGEVASVVSNDGKQAVIMMSNFSNDKMKLKIETMNLYNRLINGEFK</sequence>
<dbReference type="InterPro" id="IPR001466">
    <property type="entry name" value="Beta-lactam-related"/>
</dbReference>
<gene>
    <name evidence="5" type="ORF">IV88_GL000872</name>
</gene>
<feature type="transmembrane region" description="Helical" evidence="3">
    <location>
        <begin position="7"/>
        <end position="28"/>
    </location>
</feature>
<evidence type="ECO:0000313" key="6">
    <source>
        <dbReference type="Proteomes" id="UP000051249"/>
    </source>
</evidence>
<keyword evidence="2 3" id="KW-0472">Membrane</keyword>
<dbReference type="AlphaFoldDB" id="A0A0R2NCZ2"/>
<accession>A0A0R2NCZ2</accession>
<comment type="caution">
    <text evidence="5">The sequence shown here is derived from an EMBL/GenBank/DDBJ whole genome shotgun (WGS) entry which is preliminary data.</text>
</comment>
<evidence type="ECO:0000256" key="3">
    <source>
        <dbReference type="SAM" id="Phobius"/>
    </source>
</evidence>
<dbReference type="SUPFAM" id="SSF56601">
    <property type="entry name" value="beta-lactamase/transpeptidase-like"/>
    <property type="match status" value="1"/>
</dbReference>
<dbReference type="Proteomes" id="UP000051249">
    <property type="component" value="Unassembled WGS sequence"/>
</dbReference>
<feature type="domain" description="Beta-lactamase-related" evidence="4">
    <location>
        <begin position="89"/>
        <end position="379"/>
    </location>
</feature>
<organism evidence="5 6">
    <name type="scientific">Pediococcus argentinicus</name>
    <dbReference type="NCBI Taxonomy" id="480391"/>
    <lineage>
        <taxon>Bacteria</taxon>
        <taxon>Bacillati</taxon>
        <taxon>Bacillota</taxon>
        <taxon>Bacilli</taxon>
        <taxon>Lactobacillales</taxon>
        <taxon>Lactobacillaceae</taxon>
        <taxon>Pediococcus</taxon>
    </lineage>
</organism>
<keyword evidence="3" id="KW-0812">Transmembrane</keyword>
<dbReference type="Pfam" id="PF00144">
    <property type="entry name" value="Beta-lactamase"/>
    <property type="match status" value="1"/>
</dbReference>
<dbReference type="EMBL" id="JQCQ01000027">
    <property type="protein sequence ID" value="KRO23759.1"/>
    <property type="molecule type" value="Genomic_DNA"/>
</dbReference>
<dbReference type="InterPro" id="IPR012338">
    <property type="entry name" value="Beta-lactam/transpept-like"/>
</dbReference>
<dbReference type="PATRIC" id="fig|480391.4.peg.884"/>
<dbReference type="OrthoDB" id="2151402at2"/>
<proteinExistence type="predicted"/>
<evidence type="ECO:0000313" key="5">
    <source>
        <dbReference type="EMBL" id="KRO23759.1"/>
    </source>
</evidence>
<dbReference type="Gene3D" id="3.40.710.10">
    <property type="entry name" value="DD-peptidase/beta-lactamase superfamily"/>
    <property type="match status" value="1"/>
</dbReference>
<dbReference type="PANTHER" id="PTHR46825">
    <property type="entry name" value="D-ALANYL-D-ALANINE-CARBOXYPEPTIDASE/ENDOPEPTIDASE AMPH"/>
    <property type="match status" value="1"/>
</dbReference>
<reference evidence="5 6" key="1">
    <citation type="journal article" date="2015" name="Genome Announc.">
        <title>Expanding the biotechnology potential of lactobacilli through comparative genomics of 213 strains and associated genera.</title>
        <authorList>
            <person name="Sun Z."/>
            <person name="Harris H.M."/>
            <person name="McCann A."/>
            <person name="Guo C."/>
            <person name="Argimon S."/>
            <person name="Zhang W."/>
            <person name="Yang X."/>
            <person name="Jeffery I.B."/>
            <person name="Cooney J.C."/>
            <person name="Kagawa T.F."/>
            <person name="Liu W."/>
            <person name="Song Y."/>
            <person name="Salvetti E."/>
            <person name="Wrobel A."/>
            <person name="Rasinkangas P."/>
            <person name="Parkhill J."/>
            <person name="Rea M.C."/>
            <person name="O'Sullivan O."/>
            <person name="Ritari J."/>
            <person name="Douillard F.P."/>
            <person name="Paul Ross R."/>
            <person name="Yang R."/>
            <person name="Briner A.E."/>
            <person name="Felis G.E."/>
            <person name="de Vos W.M."/>
            <person name="Barrangou R."/>
            <person name="Klaenhammer T.R."/>
            <person name="Caufield P.W."/>
            <person name="Cui Y."/>
            <person name="Zhang H."/>
            <person name="O'Toole P.W."/>
        </authorList>
    </citation>
    <scope>NUCLEOTIDE SEQUENCE [LARGE SCALE GENOMIC DNA]</scope>
    <source>
        <strain evidence="5 6">DSM 23026</strain>
    </source>
</reference>
<comment type="subcellular location">
    <subcellularLocation>
        <location evidence="1">Membrane</location>
    </subcellularLocation>
</comment>
<evidence type="ECO:0000256" key="1">
    <source>
        <dbReference type="ARBA" id="ARBA00004370"/>
    </source>
</evidence>
<evidence type="ECO:0000259" key="4">
    <source>
        <dbReference type="Pfam" id="PF00144"/>
    </source>
</evidence>
<evidence type="ECO:0000256" key="2">
    <source>
        <dbReference type="ARBA" id="ARBA00023136"/>
    </source>
</evidence>
<protein>
    <recommendedName>
        <fullName evidence="4">Beta-lactamase-related domain-containing protein</fullName>
    </recommendedName>
</protein>
<dbReference type="GO" id="GO:0016020">
    <property type="term" value="C:membrane"/>
    <property type="evidence" value="ECO:0007669"/>
    <property type="project" value="UniProtKB-SubCell"/>
</dbReference>
<keyword evidence="3" id="KW-1133">Transmembrane helix</keyword>
<keyword evidence="6" id="KW-1185">Reference proteome</keyword>